<organism evidence="1 2">
    <name type="scientific">Vibrio jasicida</name>
    <dbReference type="NCBI Taxonomy" id="766224"/>
    <lineage>
        <taxon>Bacteria</taxon>
        <taxon>Pseudomonadati</taxon>
        <taxon>Pseudomonadota</taxon>
        <taxon>Gammaproteobacteria</taxon>
        <taxon>Vibrionales</taxon>
        <taxon>Vibrionaceae</taxon>
        <taxon>Vibrio</taxon>
    </lineage>
</organism>
<sequence>MGLENWGGEKNATAIDQIDNAYVPKSEHERLKTLEALRQQWSEIDNKDQKAIKAFIDNNISSPYFDEFIATADKKQAFNVTLRMSPLAYFQSQVILGSQKEHKTLGNMFNSIIGMIYKNQQK</sequence>
<dbReference type="Proteomes" id="UP001607221">
    <property type="component" value="Unassembled WGS sequence"/>
</dbReference>
<protein>
    <submittedName>
        <fullName evidence="1">Uncharacterized protein</fullName>
    </submittedName>
</protein>
<evidence type="ECO:0000313" key="1">
    <source>
        <dbReference type="EMBL" id="MFH0274911.1"/>
    </source>
</evidence>
<comment type="caution">
    <text evidence="1">The sequence shown here is derived from an EMBL/GenBank/DDBJ whole genome shotgun (WGS) entry which is preliminary data.</text>
</comment>
<evidence type="ECO:0000313" key="2">
    <source>
        <dbReference type="Proteomes" id="UP001607221"/>
    </source>
</evidence>
<reference evidence="1 2" key="1">
    <citation type="submission" date="2024-10" db="EMBL/GenBank/DDBJ databases">
        <authorList>
            <person name="Yibar A."/>
            <person name="Saticioglu I.B."/>
            <person name="Duman M."/>
            <person name="Ajmi N."/>
            <person name="Gurler F."/>
            <person name="Ay H."/>
            <person name="Onuk E."/>
            <person name="Guler S."/>
            <person name="Romalde J.L."/>
        </authorList>
    </citation>
    <scope>NUCLEOTIDE SEQUENCE [LARGE SCALE GENOMIC DNA]</scope>
    <source>
        <strain evidence="1 2">1-TCBS-A</strain>
    </source>
</reference>
<keyword evidence="2" id="KW-1185">Reference proteome</keyword>
<dbReference type="EMBL" id="JBIHSE010000004">
    <property type="protein sequence ID" value="MFH0274911.1"/>
    <property type="molecule type" value="Genomic_DNA"/>
</dbReference>
<dbReference type="RefSeq" id="WP_394633214.1">
    <property type="nucleotide sequence ID" value="NZ_JBIHSE010000004.1"/>
</dbReference>
<gene>
    <name evidence="1" type="ORF">ACGRHZ_26920</name>
</gene>
<accession>A0ABW7JFV2</accession>
<name>A0ABW7JFV2_9VIBR</name>
<proteinExistence type="predicted"/>